<organism evidence="1 2">
    <name type="scientific">Desulfoluna spongiiphila</name>
    <dbReference type="NCBI Taxonomy" id="419481"/>
    <lineage>
        <taxon>Bacteria</taxon>
        <taxon>Pseudomonadati</taxon>
        <taxon>Thermodesulfobacteriota</taxon>
        <taxon>Desulfobacteria</taxon>
        <taxon>Desulfobacterales</taxon>
        <taxon>Desulfolunaceae</taxon>
        <taxon>Desulfoluna</taxon>
    </lineage>
</organism>
<evidence type="ECO:0000313" key="1">
    <source>
        <dbReference type="EMBL" id="SCY45257.1"/>
    </source>
</evidence>
<keyword evidence="2" id="KW-1185">Reference proteome</keyword>
<dbReference type="RefSeq" id="WP_092211207.1">
    <property type="nucleotide sequence ID" value="NZ_FMUX01000009.1"/>
</dbReference>
<proteinExistence type="predicted"/>
<accession>A0A1G5G1R9</accession>
<dbReference type="AlphaFoldDB" id="A0A1G5G1R9"/>
<dbReference type="STRING" id="419481.SAMN05216233_109139"/>
<protein>
    <submittedName>
        <fullName evidence="1">Uncharacterized protein</fullName>
    </submittedName>
</protein>
<dbReference type="EMBL" id="FMUX01000009">
    <property type="protein sequence ID" value="SCY45257.1"/>
    <property type="molecule type" value="Genomic_DNA"/>
</dbReference>
<sequence>MKNKLTDLNDHLFRQLDRLSDNGLKGKDLDREIVRSNAVSTLAKEIIANGDLVLKAHVAVGRKLLPSTKLPAMIGDRNDVE</sequence>
<dbReference type="Proteomes" id="UP000198870">
    <property type="component" value="Unassembled WGS sequence"/>
</dbReference>
<reference evidence="1 2" key="1">
    <citation type="submission" date="2016-10" db="EMBL/GenBank/DDBJ databases">
        <authorList>
            <person name="de Groot N.N."/>
        </authorList>
    </citation>
    <scope>NUCLEOTIDE SEQUENCE [LARGE SCALE GENOMIC DNA]</scope>
    <source>
        <strain evidence="1 2">AA1</strain>
    </source>
</reference>
<name>A0A1G5G1R9_9BACT</name>
<gene>
    <name evidence="1" type="ORF">SAMN05216233_109139</name>
</gene>
<evidence type="ECO:0000313" key="2">
    <source>
        <dbReference type="Proteomes" id="UP000198870"/>
    </source>
</evidence>
<dbReference type="OrthoDB" id="2231510at2"/>